<dbReference type="EMBL" id="CAJNJQ010001639">
    <property type="protein sequence ID" value="CAE7145323.1"/>
    <property type="molecule type" value="Genomic_DNA"/>
</dbReference>
<dbReference type="CDD" id="cd00200">
    <property type="entry name" value="WD40"/>
    <property type="match status" value="1"/>
</dbReference>
<dbReference type="AlphaFoldDB" id="A0A8H3DXM8"/>
<dbReference type="Gene3D" id="2.130.10.10">
    <property type="entry name" value="YVTN repeat-like/Quinoprotein amine dehydrogenase"/>
    <property type="match status" value="2"/>
</dbReference>
<gene>
    <name evidence="8" type="ORF">RDB_LOCUS80355</name>
</gene>
<dbReference type="SUPFAM" id="SSF50998">
    <property type="entry name" value="Quinoprotein alcohol dehydrogenase-like"/>
    <property type="match status" value="1"/>
</dbReference>
<keyword evidence="4 6" id="KW-0456">Lyase</keyword>
<keyword evidence="2 5" id="KW-0853">WD repeat</keyword>
<dbReference type="Gene3D" id="2.160.20.10">
    <property type="entry name" value="Single-stranded right-handed beta-helix, Pectin lyase-like"/>
    <property type="match status" value="1"/>
</dbReference>
<keyword evidence="6" id="KW-0119">Carbohydrate metabolism</keyword>
<feature type="repeat" description="WD" evidence="5">
    <location>
        <begin position="148"/>
        <end position="178"/>
    </location>
</feature>
<protein>
    <recommendedName>
        <fullName evidence="7">Pectate lyase domain-containing protein</fullName>
    </recommendedName>
</protein>
<reference evidence="8" key="1">
    <citation type="submission" date="2021-01" db="EMBL/GenBank/DDBJ databases">
        <authorList>
            <person name="Kaushik A."/>
        </authorList>
    </citation>
    <scope>NUCLEOTIDE SEQUENCE</scope>
    <source>
        <strain evidence="8">AG5</strain>
    </source>
</reference>
<evidence type="ECO:0000256" key="4">
    <source>
        <dbReference type="ARBA" id="ARBA00023239"/>
    </source>
</evidence>
<keyword evidence="6" id="KW-0624">Polysaccharide degradation</keyword>
<comment type="similarity">
    <text evidence="1 6">Belongs to the polysaccharide lyase 1 family.</text>
</comment>
<dbReference type="PROSITE" id="PS50082">
    <property type="entry name" value="WD_REPEATS_2"/>
    <property type="match status" value="5"/>
</dbReference>
<feature type="non-terminal residue" evidence="8">
    <location>
        <position position="1"/>
    </location>
</feature>
<feature type="repeat" description="WD" evidence="5">
    <location>
        <begin position="233"/>
        <end position="265"/>
    </location>
</feature>
<dbReference type="SMART" id="SM00656">
    <property type="entry name" value="Amb_all"/>
    <property type="match status" value="1"/>
</dbReference>
<dbReference type="GO" id="GO:0000272">
    <property type="term" value="P:polysaccharide catabolic process"/>
    <property type="evidence" value="ECO:0007669"/>
    <property type="project" value="UniProtKB-KW"/>
</dbReference>
<dbReference type="PANTHER" id="PTHR19848">
    <property type="entry name" value="WD40 REPEAT PROTEIN"/>
    <property type="match status" value="1"/>
</dbReference>
<dbReference type="InterPro" id="IPR015943">
    <property type="entry name" value="WD40/YVTN_repeat-like_dom_sf"/>
</dbReference>
<accession>A0A8H3DXM8</accession>
<evidence type="ECO:0000259" key="7">
    <source>
        <dbReference type="SMART" id="SM00656"/>
    </source>
</evidence>
<evidence type="ECO:0000313" key="8">
    <source>
        <dbReference type="EMBL" id="CAE7145323.1"/>
    </source>
</evidence>
<dbReference type="GO" id="GO:0005576">
    <property type="term" value="C:extracellular region"/>
    <property type="evidence" value="ECO:0007669"/>
    <property type="project" value="UniProtKB-SubCell"/>
</dbReference>
<evidence type="ECO:0000256" key="2">
    <source>
        <dbReference type="ARBA" id="ARBA00022574"/>
    </source>
</evidence>
<dbReference type="PROSITE" id="PS00678">
    <property type="entry name" value="WD_REPEATS_1"/>
    <property type="match status" value="1"/>
</dbReference>
<dbReference type="SMART" id="SM00320">
    <property type="entry name" value="WD40"/>
    <property type="match status" value="6"/>
</dbReference>
<dbReference type="GO" id="GO:0016829">
    <property type="term" value="F:lyase activity"/>
    <property type="evidence" value="ECO:0007669"/>
    <property type="project" value="UniProtKB-KW"/>
</dbReference>
<dbReference type="InterPro" id="IPR011050">
    <property type="entry name" value="Pectin_lyase_fold/virulence"/>
</dbReference>
<dbReference type="Pfam" id="PF00544">
    <property type="entry name" value="Pectate_lyase_4"/>
    <property type="match status" value="1"/>
</dbReference>
<sequence length="537" mass="58607">MWDLQSKGLIYSLPKRHDDRILSVGVTAEGNHVFSVSSDRIVYVWRRQTGELEYTLGPIETDGDYDRIYHEEWPAAFVFDSRQVVCGSKSGRIYMWEDGKLSFSSTGHHNQITSIAFAPDGQSFASGSQDGALMVWNASTGERVFDSLTGHSDRINHIVFSPDGTRIASGSDGGAVRLCSSFTGIQEGNLLLGHTAPVRSVSFSPSGNYLVSGSVDTLLRVWNLAVGQSIAVFKGHTDVILSVAFSPDGTQIVSGSGDMTIRLWNAPETTTPQHRTTHGTLQGAARSETHGEPTFEWELATDGWVRDTKHQLLLWVPLDLRSVLLSQQNSGLISRQGCVKLNFSGAKIGDDWGQCYSALWNWRNDNHVRIKSFEISEKFMRNLPSVTTLADLRAAVKGTTTKIVKISGIITGDGGVVDVGSKTTVLGADSNSGLTGGGFRVKNGNNVIIRNLHLSKSPAPTDLIGLQNATNVWVDHNTFTSDLDHGKDYYDGQCDISHASDFVTVSWNVFTEHYKVSLVGHSDNNGAEDTGHLRVTY</sequence>
<dbReference type="PROSITE" id="PS50294">
    <property type="entry name" value="WD_REPEATS_REGION"/>
    <property type="match status" value="4"/>
</dbReference>
<comment type="subcellular location">
    <subcellularLocation>
        <location evidence="6">Secreted</location>
    </subcellularLocation>
</comment>
<keyword evidence="3" id="KW-0677">Repeat</keyword>
<dbReference type="InterPro" id="IPR012334">
    <property type="entry name" value="Pectin_lyas_fold"/>
</dbReference>
<dbReference type="InterPro" id="IPR020472">
    <property type="entry name" value="WD40_PAC1"/>
</dbReference>
<evidence type="ECO:0000256" key="5">
    <source>
        <dbReference type="PROSITE-ProRule" id="PRU00221"/>
    </source>
</evidence>
<name>A0A8H3DXM8_9AGAM</name>
<dbReference type="InterPro" id="IPR001680">
    <property type="entry name" value="WD40_rpt"/>
</dbReference>
<evidence type="ECO:0000313" key="9">
    <source>
        <dbReference type="Proteomes" id="UP000663827"/>
    </source>
</evidence>
<proteinExistence type="inferred from homology"/>
<dbReference type="SUPFAM" id="SSF51126">
    <property type="entry name" value="Pectin lyase-like"/>
    <property type="match status" value="1"/>
</dbReference>
<keyword evidence="6" id="KW-0964">Secreted</keyword>
<dbReference type="InterPro" id="IPR011047">
    <property type="entry name" value="Quinoprotein_ADH-like_sf"/>
</dbReference>
<feature type="repeat" description="WD" evidence="5">
    <location>
        <begin position="105"/>
        <end position="146"/>
    </location>
</feature>
<evidence type="ECO:0000256" key="6">
    <source>
        <dbReference type="RuleBase" id="RU361173"/>
    </source>
</evidence>
<dbReference type="InterPro" id="IPR019775">
    <property type="entry name" value="WD40_repeat_CS"/>
</dbReference>
<dbReference type="InterPro" id="IPR002022">
    <property type="entry name" value="Pec_lyase"/>
</dbReference>
<feature type="repeat" description="WD" evidence="5">
    <location>
        <begin position="14"/>
        <end position="55"/>
    </location>
</feature>
<comment type="caution">
    <text evidence="8">The sequence shown here is derived from an EMBL/GenBank/DDBJ whole genome shotgun (WGS) entry which is preliminary data.</text>
</comment>
<dbReference type="Pfam" id="PF00400">
    <property type="entry name" value="WD40"/>
    <property type="match status" value="5"/>
</dbReference>
<dbReference type="Proteomes" id="UP000663827">
    <property type="component" value="Unassembled WGS sequence"/>
</dbReference>
<organism evidence="8 9">
    <name type="scientific">Rhizoctonia solani</name>
    <dbReference type="NCBI Taxonomy" id="456999"/>
    <lineage>
        <taxon>Eukaryota</taxon>
        <taxon>Fungi</taxon>
        <taxon>Dikarya</taxon>
        <taxon>Basidiomycota</taxon>
        <taxon>Agaricomycotina</taxon>
        <taxon>Agaricomycetes</taxon>
        <taxon>Cantharellales</taxon>
        <taxon>Ceratobasidiaceae</taxon>
        <taxon>Rhizoctonia</taxon>
    </lineage>
</organism>
<evidence type="ECO:0000256" key="1">
    <source>
        <dbReference type="ARBA" id="ARBA00010980"/>
    </source>
</evidence>
<feature type="domain" description="Pectate lyase" evidence="7">
    <location>
        <begin position="379"/>
        <end position="537"/>
    </location>
</feature>
<dbReference type="PANTHER" id="PTHR19848:SF8">
    <property type="entry name" value="F-BOX AND WD REPEAT DOMAIN CONTAINING 7"/>
    <property type="match status" value="1"/>
</dbReference>
<evidence type="ECO:0000256" key="3">
    <source>
        <dbReference type="ARBA" id="ARBA00022737"/>
    </source>
</evidence>
<dbReference type="PRINTS" id="PR00320">
    <property type="entry name" value="GPROTEINBRPT"/>
</dbReference>
<feature type="repeat" description="WD" evidence="5">
    <location>
        <begin position="191"/>
        <end position="232"/>
    </location>
</feature>